<dbReference type="Gene3D" id="3.40.50.2300">
    <property type="match status" value="1"/>
</dbReference>
<name>A0AAE7R4B5_9HYPH</name>
<dbReference type="SUPFAM" id="SSF52172">
    <property type="entry name" value="CheY-like"/>
    <property type="match status" value="1"/>
</dbReference>
<gene>
    <name evidence="6" type="ORF">G6L72_16190</name>
    <name evidence="7" type="ORF">G6M88_15430</name>
</gene>
<dbReference type="PRINTS" id="PR00038">
    <property type="entry name" value="HTHLUXR"/>
</dbReference>
<evidence type="ECO:0000313" key="8">
    <source>
        <dbReference type="Proteomes" id="UP000663912"/>
    </source>
</evidence>
<protein>
    <submittedName>
        <fullName evidence="7">Response regulator transcription factor</fullName>
    </submittedName>
</protein>
<dbReference type="GO" id="GO:0006355">
    <property type="term" value="P:regulation of DNA-templated transcription"/>
    <property type="evidence" value="ECO:0007669"/>
    <property type="project" value="InterPro"/>
</dbReference>
<dbReference type="SMART" id="SM00421">
    <property type="entry name" value="HTH_LUXR"/>
    <property type="match status" value="1"/>
</dbReference>
<reference evidence="7" key="2">
    <citation type="submission" date="2020-02" db="EMBL/GenBank/DDBJ databases">
        <title>Unexpected conservation and global transmission of agrobacterial virulence plasmids.</title>
        <authorList>
            <person name="Weisberg A.J."/>
            <person name="Davis E.W. II"/>
            <person name="Tabima J.R."/>
            <person name="Belcher M.S."/>
            <person name="Miller M."/>
            <person name="Kuo C.-H."/>
            <person name="Loper J.E."/>
            <person name="Grunwald N.J."/>
            <person name="Putnam M.L."/>
            <person name="Chang J.H."/>
        </authorList>
    </citation>
    <scope>NUCLEOTIDE SEQUENCE</scope>
    <source>
        <strain evidence="7">W2/73</strain>
    </source>
</reference>
<dbReference type="CDD" id="cd06170">
    <property type="entry name" value="LuxR_C_like"/>
    <property type="match status" value="1"/>
</dbReference>
<dbReference type="Pfam" id="PF00072">
    <property type="entry name" value="Response_reg"/>
    <property type="match status" value="1"/>
</dbReference>
<dbReference type="Gene3D" id="1.10.10.10">
    <property type="entry name" value="Winged helix-like DNA-binding domain superfamily/Winged helix DNA-binding domain"/>
    <property type="match status" value="1"/>
</dbReference>
<dbReference type="SUPFAM" id="SSF46894">
    <property type="entry name" value="C-terminal effector domain of the bipartite response regulators"/>
    <property type="match status" value="1"/>
</dbReference>
<dbReference type="EMBL" id="CP049207">
    <property type="protein sequence ID" value="QTG01865.1"/>
    <property type="molecule type" value="Genomic_DNA"/>
</dbReference>
<feature type="modified residue" description="4-aspartylphosphate" evidence="3">
    <location>
        <position position="58"/>
    </location>
</feature>
<dbReference type="KEGG" id="arui:G6M88_15430"/>
<dbReference type="GO" id="GO:0003677">
    <property type="term" value="F:DNA binding"/>
    <property type="evidence" value="ECO:0007669"/>
    <property type="project" value="UniProtKB-KW"/>
</dbReference>
<dbReference type="PANTHER" id="PTHR45566:SF2">
    <property type="entry name" value="NARL SUBFAMILY"/>
    <property type="match status" value="1"/>
</dbReference>
<dbReference type="InterPro" id="IPR016032">
    <property type="entry name" value="Sig_transdc_resp-reg_C-effctor"/>
</dbReference>
<evidence type="ECO:0000256" key="2">
    <source>
        <dbReference type="ARBA" id="ARBA00023125"/>
    </source>
</evidence>
<keyword evidence="2" id="KW-0238">DNA-binding</keyword>
<evidence type="ECO:0000259" key="5">
    <source>
        <dbReference type="PROSITE" id="PS50110"/>
    </source>
</evidence>
<dbReference type="PROSITE" id="PS50043">
    <property type="entry name" value="HTH_LUXR_2"/>
    <property type="match status" value="1"/>
</dbReference>
<dbReference type="InterPro" id="IPR001789">
    <property type="entry name" value="Sig_transdc_resp-reg_receiver"/>
</dbReference>
<dbReference type="PROSITE" id="PS50110">
    <property type="entry name" value="RESPONSE_REGULATORY"/>
    <property type="match status" value="1"/>
</dbReference>
<feature type="domain" description="HTH luxR-type" evidence="4">
    <location>
        <begin position="138"/>
        <end position="203"/>
    </location>
</feature>
<feature type="domain" description="Response regulatory" evidence="5">
    <location>
        <begin position="5"/>
        <end position="123"/>
    </location>
</feature>
<proteinExistence type="predicted"/>
<sequence length="215" mass="23420">MAEETIVVVDDHPVFRDGMASLIRRKFPEAVVLSTETLEEALNVARERKEPPSMFVLDLFFSKHNILGTLPALRKEFSRSSIVIVTMADDAATIDAAMACGINGFINKAVSPQTMLTGLEAVRVGELVVSLPEHKRAPTLNQTILSERQFAVLQLIAQGKTNKEIAIALGISPFTVRIHVTALFRALGVASRVAAVTYAMREGLLTTPAQLRLKA</sequence>
<dbReference type="Proteomes" id="UP000663912">
    <property type="component" value="Chromosome 2"/>
</dbReference>
<evidence type="ECO:0000313" key="6">
    <source>
        <dbReference type="EMBL" id="NTF38242.1"/>
    </source>
</evidence>
<reference evidence="6 9" key="1">
    <citation type="journal article" date="2020" name="Science">
        <title>Unexpected conservation and global transmission of agrobacterial virulence plasmids.</title>
        <authorList>
            <person name="Weisberg A.J."/>
            <person name="Davis E.W. 2nd"/>
            <person name="Tabima J."/>
            <person name="Belcher M.S."/>
            <person name="Miller M."/>
            <person name="Kuo C.H."/>
            <person name="Loper J.E."/>
            <person name="Grunwald N.J."/>
            <person name="Putnam M.L."/>
            <person name="Chang J.H."/>
        </authorList>
    </citation>
    <scope>NUCLEOTIDE SEQUENCE [LARGE SCALE GENOMIC DNA]</scope>
    <source>
        <strain evidence="6 9">A19/93</strain>
    </source>
</reference>
<dbReference type="GO" id="GO:0000160">
    <property type="term" value="P:phosphorelay signal transduction system"/>
    <property type="evidence" value="ECO:0007669"/>
    <property type="project" value="InterPro"/>
</dbReference>
<dbReference type="PANTHER" id="PTHR45566">
    <property type="entry name" value="HTH-TYPE TRANSCRIPTIONAL REGULATOR YHJB-RELATED"/>
    <property type="match status" value="1"/>
</dbReference>
<keyword evidence="1 3" id="KW-0597">Phosphoprotein</keyword>
<dbReference type="EMBL" id="JAAMCP010000009">
    <property type="protein sequence ID" value="NTF38242.1"/>
    <property type="molecule type" value="Genomic_DNA"/>
</dbReference>
<dbReference type="AlphaFoldDB" id="A0AAE7R4B5"/>
<dbReference type="InterPro" id="IPR058245">
    <property type="entry name" value="NreC/VraR/RcsB-like_REC"/>
</dbReference>
<dbReference type="CDD" id="cd17535">
    <property type="entry name" value="REC_NarL-like"/>
    <property type="match status" value="1"/>
</dbReference>
<dbReference type="InterPro" id="IPR011006">
    <property type="entry name" value="CheY-like_superfamily"/>
</dbReference>
<evidence type="ECO:0000313" key="7">
    <source>
        <dbReference type="EMBL" id="QTG01865.1"/>
    </source>
</evidence>
<evidence type="ECO:0000313" key="9">
    <source>
        <dbReference type="Proteomes" id="UP000822331"/>
    </source>
</evidence>
<dbReference type="InterPro" id="IPR036388">
    <property type="entry name" value="WH-like_DNA-bd_sf"/>
</dbReference>
<dbReference type="InterPro" id="IPR051015">
    <property type="entry name" value="EvgA-like"/>
</dbReference>
<dbReference type="Pfam" id="PF00196">
    <property type="entry name" value="GerE"/>
    <property type="match status" value="1"/>
</dbReference>
<evidence type="ECO:0000259" key="4">
    <source>
        <dbReference type="PROSITE" id="PS50043"/>
    </source>
</evidence>
<dbReference type="RefSeq" id="WP_065701406.1">
    <property type="nucleotide sequence ID" value="NZ_CP049207.1"/>
</dbReference>
<evidence type="ECO:0000256" key="1">
    <source>
        <dbReference type="ARBA" id="ARBA00022553"/>
    </source>
</evidence>
<dbReference type="SMART" id="SM00448">
    <property type="entry name" value="REC"/>
    <property type="match status" value="1"/>
</dbReference>
<dbReference type="Proteomes" id="UP000822331">
    <property type="component" value="Unassembled WGS sequence"/>
</dbReference>
<dbReference type="InterPro" id="IPR000792">
    <property type="entry name" value="Tscrpt_reg_LuxR_C"/>
</dbReference>
<keyword evidence="9" id="KW-1185">Reference proteome</keyword>
<evidence type="ECO:0000256" key="3">
    <source>
        <dbReference type="PROSITE-ProRule" id="PRU00169"/>
    </source>
</evidence>
<organism evidence="7 8">
    <name type="scientific">Agrobacterium rubi</name>
    <dbReference type="NCBI Taxonomy" id="28099"/>
    <lineage>
        <taxon>Bacteria</taxon>
        <taxon>Pseudomonadati</taxon>
        <taxon>Pseudomonadota</taxon>
        <taxon>Alphaproteobacteria</taxon>
        <taxon>Hyphomicrobiales</taxon>
        <taxon>Rhizobiaceae</taxon>
        <taxon>Rhizobium/Agrobacterium group</taxon>
        <taxon>Agrobacterium</taxon>
    </lineage>
</organism>
<accession>A0AAE7R4B5</accession>